<keyword evidence="16" id="KW-1185">Reference proteome</keyword>
<proteinExistence type="inferred from homology"/>
<evidence type="ECO:0000256" key="9">
    <source>
        <dbReference type="ARBA" id="ARBA00033102"/>
    </source>
</evidence>
<evidence type="ECO:0000256" key="11">
    <source>
        <dbReference type="ARBA" id="ARBA00069173"/>
    </source>
</evidence>
<keyword evidence="7 12" id="KW-0328">Glycosyltransferase</keyword>
<dbReference type="SUPFAM" id="SSF54675">
    <property type="entry name" value="Nicotinate/Quinolinate PRTase N-terminal domain-like"/>
    <property type="match status" value="1"/>
</dbReference>
<evidence type="ECO:0000256" key="7">
    <source>
        <dbReference type="ARBA" id="ARBA00022676"/>
    </source>
</evidence>
<evidence type="ECO:0000256" key="5">
    <source>
        <dbReference type="ARBA" id="ARBA00011944"/>
    </source>
</evidence>
<dbReference type="GO" id="GO:0034213">
    <property type="term" value="P:quinolinate catabolic process"/>
    <property type="evidence" value="ECO:0007669"/>
    <property type="project" value="TreeGrafter"/>
</dbReference>
<evidence type="ECO:0000259" key="13">
    <source>
        <dbReference type="Pfam" id="PF01729"/>
    </source>
</evidence>
<keyword evidence="8 12" id="KW-0808">Transferase</keyword>
<dbReference type="OrthoDB" id="9782546at2"/>
<dbReference type="Proteomes" id="UP000234271">
    <property type="component" value="Chromosome"/>
</dbReference>
<evidence type="ECO:0000313" key="16">
    <source>
        <dbReference type="Proteomes" id="UP000234271"/>
    </source>
</evidence>
<dbReference type="FunFam" id="3.20.20.70:FF:000030">
    <property type="entry name" value="Nicotinate-nucleotide pyrophosphorylase, carboxylating"/>
    <property type="match status" value="1"/>
</dbReference>
<dbReference type="EC" id="2.4.2.19" evidence="5"/>
<evidence type="ECO:0000256" key="2">
    <source>
        <dbReference type="ARBA" id="ARBA00004893"/>
    </source>
</evidence>
<reference evidence="16" key="1">
    <citation type="submission" date="2016-12" db="EMBL/GenBank/DDBJ databases">
        <title>Complete Genome Sequence of Beggiatoa leptomitiformis D-401.</title>
        <authorList>
            <person name="Fomenkov A."/>
            <person name="Vincze T."/>
            <person name="Grabovich M."/>
            <person name="Anton B.P."/>
            <person name="Dubinina G."/>
            <person name="Orlova M."/>
            <person name="Belousova E."/>
            <person name="Roberts R.J."/>
        </authorList>
    </citation>
    <scope>NUCLEOTIDE SEQUENCE [LARGE SCALE GENOMIC DNA]</scope>
    <source>
        <strain evidence="16">D-401</strain>
    </source>
</reference>
<evidence type="ECO:0000256" key="12">
    <source>
        <dbReference type="PIRNR" id="PIRNR006250"/>
    </source>
</evidence>
<feature type="domain" description="Quinolinate phosphoribosyl transferase C-terminal" evidence="13">
    <location>
        <begin position="113"/>
        <end position="276"/>
    </location>
</feature>
<dbReference type="PANTHER" id="PTHR32179:SF3">
    <property type="entry name" value="NICOTINATE-NUCLEOTIDE PYROPHOSPHORYLASE [CARBOXYLATING]"/>
    <property type="match status" value="1"/>
</dbReference>
<comment type="catalytic activity">
    <reaction evidence="10">
        <text>nicotinate beta-D-ribonucleotide + CO2 + diphosphate = quinolinate + 5-phospho-alpha-D-ribose 1-diphosphate + 2 H(+)</text>
        <dbReference type="Rhea" id="RHEA:12733"/>
        <dbReference type="ChEBI" id="CHEBI:15378"/>
        <dbReference type="ChEBI" id="CHEBI:16526"/>
        <dbReference type="ChEBI" id="CHEBI:29959"/>
        <dbReference type="ChEBI" id="CHEBI:33019"/>
        <dbReference type="ChEBI" id="CHEBI:57502"/>
        <dbReference type="ChEBI" id="CHEBI:58017"/>
        <dbReference type="EC" id="2.4.2.19"/>
    </reaction>
</comment>
<dbReference type="NCBIfam" id="TIGR00078">
    <property type="entry name" value="nadC"/>
    <property type="match status" value="1"/>
</dbReference>
<dbReference type="CDD" id="cd01572">
    <property type="entry name" value="QPRTase"/>
    <property type="match status" value="1"/>
</dbReference>
<dbReference type="STRING" id="288004.AL038_06430"/>
<evidence type="ECO:0000256" key="6">
    <source>
        <dbReference type="ARBA" id="ARBA00022642"/>
    </source>
</evidence>
<evidence type="ECO:0000259" key="14">
    <source>
        <dbReference type="Pfam" id="PF02749"/>
    </source>
</evidence>
<dbReference type="Pfam" id="PF01729">
    <property type="entry name" value="QRPTase_C"/>
    <property type="match status" value="1"/>
</dbReference>
<accession>A0A2N9YIM6</accession>
<dbReference type="EMBL" id="CP018889">
    <property type="protein sequence ID" value="AUI70382.1"/>
    <property type="molecule type" value="Genomic_DNA"/>
</dbReference>
<gene>
    <name evidence="15" type="ORF">BLE401_17875</name>
</gene>
<feature type="domain" description="Quinolinate phosphoribosyl transferase N-terminal" evidence="14">
    <location>
        <begin position="26"/>
        <end position="110"/>
    </location>
</feature>
<dbReference type="GO" id="GO:0009435">
    <property type="term" value="P:NAD+ biosynthetic process"/>
    <property type="evidence" value="ECO:0007669"/>
    <property type="project" value="UniProtKB-UniPathway"/>
</dbReference>
<dbReference type="GO" id="GO:0005737">
    <property type="term" value="C:cytoplasm"/>
    <property type="evidence" value="ECO:0007669"/>
    <property type="project" value="TreeGrafter"/>
</dbReference>
<dbReference type="InterPro" id="IPR037128">
    <property type="entry name" value="Quinolinate_PRibosylTase_N_sf"/>
</dbReference>
<dbReference type="InterPro" id="IPR004393">
    <property type="entry name" value="NadC"/>
</dbReference>
<evidence type="ECO:0000256" key="3">
    <source>
        <dbReference type="ARBA" id="ARBA00009400"/>
    </source>
</evidence>
<keyword evidence="6" id="KW-0662">Pyridine nucleotide biosynthesis</keyword>
<dbReference type="InterPro" id="IPR027277">
    <property type="entry name" value="NadC/ModD"/>
</dbReference>
<evidence type="ECO:0000256" key="10">
    <source>
        <dbReference type="ARBA" id="ARBA00047445"/>
    </source>
</evidence>
<dbReference type="InterPro" id="IPR013785">
    <property type="entry name" value="Aldolase_TIM"/>
</dbReference>
<sequence>MTQLTLPPDIVSTVRIALAEDVGSGDVTAHLIDVHAQARAQVITRESAVICGVAWFTEVFHQIDAQVAIEWLVQDGEHVEPDQVLCRLTGTTRALLTGERTALNFLQLLSGTATQTALYVASIRHTKAQILDTRKTIPCLRTAQKYAVRCGGGTNHRMGLYDAFLIKENHILAAGSIPQALENARQLGKHLPIEIEVESLQELRIALDAGATRILLDNFSLPMFREAVQITQGLASLEASGGISLETLKTIAETGVDFISIGGLTKHVQAVDLSMRMVN</sequence>
<dbReference type="AlphaFoldDB" id="A0A2N9YIM6"/>
<dbReference type="PANTHER" id="PTHR32179">
    <property type="entry name" value="NICOTINATE-NUCLEOTIDE PYROPHOSPHORYLASE [CARBOXYLATING]"/>
    <property type="match status" value="1"/>
</dbReference>
<dbReference type="UniPathway" id="UPA00253">
    <property type="reaction ID" value="UER00331"/>
</dbReference>
<dbReference type="Gene3D" id="3.20.20.70">
    <property type="entry name" value="Aldolase class I"/>
    <property type="match status" value="1"/>
</dbReference>
<evidence type="ECO:0000256" key="8">
    <source>
        <dbReference type="ARBA" id="ARBA00022679"/>
    </source>
</evidence>
<dbReference type="KEGG" id="blep:AL038_06430"/>
<dbReference type="InterPro" id="IPR002638">
    <property type="entry name" value="Quinolinate_PRibosylTrfase_C"/>
</dbReference>
<dbReference type="GO" id="GO:0004514">
    <property type="term" value="F:nicotinate-nucleotide diphosphorylase (carboxylating) activity"/>
    <property type="evidence" value="ECO:0007669"/>
    <property type="project" value="UniProtKB-EC"/>
</dbReference>
<comment type="pathway">
    <text evidence="2">Cofactor biosynthesis; NAD(+) biosynthesis; nicotinate D-ribonucleotide from quinolinate: step 1/1.</text>
</comment>
<protein>
    <recommendedName>
        <fullName evidence="11">Probable nicotinate-nucleotide pyrophosphorylase [carboxylating]</fullName>
        <ecNumber evidence="5">2.4.2.19</ecNumber>
    </recommendedName>
    <alternativeName>
        <fullName evidence="9">Quinolinate phosphoribosyltransferase [decarboxylating]</fullName>
    </alternativeName>
</protein>
<organism evidence="15 16">
    <name type="scientific">Beggiatoa leptomitoformis</name>
    <dbReference type="NCBI Taxonomy" id="288004"/>
    <lineage>
        <taxon>Bacteria</taxon>
        <taxon>Pseudomonadati</taxon>
        <taxon>Pseudomonadota</taxon>
        <taxon>Gammaproteobacteria</taxon>
        <taxon>Thiotrichales</taxon>
        <taxon>Thiotrichaceae</taxon>
        <taxon>Beggiatoa</taxon>
    </lineage>
</organism>
<comment type="similarity">
    <text evidence="3 12">Belongs to the NadC/ModD family.</text>
</comment>
<evidence type="ECO:0000256" key="1">
    <source>
        <dbReference type="ARBA" id="ARBA00003237"/>
    </source>
</evidence>
<evidence type="ECO:0000256" key="4">
    <source>
        <dbReference type="ARBA" id="ARBA00011218"/>
    </source>
</evidence>
<comment type="subunit">
    <text evidence="4">Hexamer formed by 3 homodimers.</text>
</comment>
<dbReference type="PIRSF" id="PIRSF006250">
    <property type="entry name" value="NadC_ModD"/>
    <property type="match status" value="1"/>
</dbReference>
<dbReference type="FunFam" id="3.90.1170.20:FF:000001">
    <property type="entry name" value="Nicotinate-nucleotide diphosphorylase (Carboxylating)"/>
    <property type="match status" value="1"/>
</dbReference>
<name>A0A2N9YIM6_9GAMM</name>
<dbReference type="InterPro" id="IPR022412">
    <property type="entry name" value="Quinolinate_PRibosylTrfase_N"/>
</dbReference>
<comment type="function">
    <text evidence="1">Involved in the catabolism of quinolinic acid (QA).</text>
</comment>
<dbReference type="Pfam" id="PF02749">
    <property type="entry name" value="QRPTase_N"/>
    <property type="match status" value="1"/>
</dbReference>
<dbReference type="InterPro" id="IPR036068">
    <property type="entry name" value="Nicotinate_pribotase-like_C"/>
</dbReference>
<evidence type="ECO:0000313" key="15">
    <source>
        <dbReference type="EMBL" id="AUI70382.1"/>
    </source>
</evidence>
<dbReference type="Gene3D" id="3.90.1170.20">
    <property type="entry name" value="Quinolinate phosphoribosyl transferase, N-terminal domain"/>
    <property type="match status" value="1"/>
</dbReference>
<dbReference type="SUPFAM" id="SSF51690">
    <property type="entry name" value="Nicotinate/Quinolinate PRTase C-terminal domain-like"/>
    <property type="match status" value="1"/>
</dbReference>
<dbReference type="RefSeq" id="WP_062150657.1">
    <property type="nucleotide sequence ID" value="NZ_CP012373.2"/>
</dbReference>